<accession>A0A0G4ERW7</accession>
<feature type="compositionally biased region" description="Polar residues" evidence="1">
    <location>
        <begin position="176"/>
        <end position="186"/>
    </location>
</feature>
<feature type="chain" id="PRO_5005188073" evidence="2">
    <location>
        <begin position="20"/>
        <end position="390"/>
    </location>
</feature>
<dbReference type="OrthoDB" id="497914at2759"/>
<protein>
    <submittedName>
        <fullName evidence="3">Uncharacterized protein</fullName>
    </submittedName>
</protein>
<keyword evidence="4" id="KW-1185">Reference proteome</keyword>
<keyword evidence="2" id="KW-0732">Signal</keyword>
<dbReference type="InParanoid" id="A0A0G4ERW7"/>
<feature type="region of interest" description="Disordered" evidence="1">
    <location>
        <begin position="176"/>
        <end position="212"/>
    </location>
</feature>
<feature type="signal peptide" evidence="2">
    <location>
        <begin position="1"/>
        <end position="19"/>
    </location>
</feature>
<proteinExistence type="predicted"/>
<evidence type="ECO:0000313" key="4">
    <source>
        <dbReference type="Proteomes" id="UP000041254"/>
    </source>
</evidence>
<dbReference type="Proteomes" id="UP000041254">
    <property type="component" value="Unassembled WGS sequence"/>
</dbReference>
<feature type="compositionally biased region" description="Low complexity" evidence="1">
    <location>
        <begin position="193"/>
        <end position="202"/>
    </location>
</feature>
<dbReference type="AlphaFoldDB" id="A0A0G4ERW7"/>
<dbReference type="EMBL" id="CDMY01000303">
    <property type="protein sequence ID" value="CEM00966.1"/>
    <property type="molecule type" value="Genomic_DNA"/>
</dbReference>
<evidence type="ECO:0000313" key="3">
    <source>
        <dbReference type="EMBL" id="CEM00966.1"/>
    </source>
</evidence>
<reference evidence="3 4" key="1">
    <citation type="submission" date="2014-11" db="EMBL/GenBank/DDBJ databases">
        <authorList>
            <person name="Zhu J."/>
            <person name="Qi W."/>
            <person name="Song R."/>
        </authorList>
    </citation>
    <scope>NUCLEOTIDE SEQUENCE [LARGE SCALE GENOMIC DNA]</scope>
</reference>
<evidence type="ECO:0000256" key="1">
    <source>
        <dbReference type="SAM" id="MobiDB-lite"/>
    </source>
</evidence>
<organism evidence="3 4">
    <name type="scientific">Vitrella brassicaformis (strain CCMP3155)</name>
    <dbReference type="NCBI Taxonomy" id="1169540"/>
    <lineage>
        <taxon>Eukaryota</taxon>
        <taxon>Sar</taxon>
        <taxon>Alveolata</taxon>
        <taxon>Colpodellida</taxon>
        <taxon>Vitrellaceae</taxon>
        <taxon>Vitrella</taxon>
    </lineage>
</organism>
<sequence>MAAVGLLAVLVPVLWSALGDVSEAAAGDGGGAAIFDPDNFRPVCGASDKLYRVLQSFVMWLVGKEAYDEYGPLIAGGLLRVRLEFCIVESFYYEGILPFIKERGLSWVLPLHETVETFIAGTVFAVATNFVLIGSTKIITVFCTYADFFFGLPSRLVGGLLVDRYLEGKVANTNRQQTQTSVMQPASSRRSRSSSSSGGSRRPQARGGEERVQVVTTTGRGNLDVTPIDLILILFGGVIKLFGESLKVVRKVTESTDMFVGRYLVLLTTGYVVIKFLHFKLFNDLSVFEALKVFAGLFKGATETPVPGVASEQSKGVMDFLSGMELPSIPSAPTPGKVDVPADMSKALGDVGNVLGQLAQPPPPPEVDVPQAVEAMQQGGGIPASIDEVD</sequence>
<name>A0A0G4ERW7_VITBC</name>
<evidence type="ECO:0000256" key="2">
    <source>
        <dbReference type="SAM" id="SignalP"/>
    </source>
</evidence>
<gene>
    <name evidence="3" type="ORF">Vbra_20771</name>
</gene>
<dbReference type="VEuPathDB" id="CryptoDB:Vbra_20771"/>